<protein>
    <submittedName>
        <fullName evidence="1">Uncharacterized protein</fullName>
    </submittedName>
</protein>
<evidence type="ECO:0000313" key="1">
    <source>
        <dbReference type="EMBL" id="SQI43260.1"/>
    </source>
</evidence>
<dbReference type="Proteomes" id="UP000248897">
    <property type="component" value="Chromosome 1"/>
</dbReference>
<gene>
    <name evidence="1" type="ORF">NCTC12961_03875</name>
</gene>
<evidence type="ECO:0000313" key="2">
    <source>
        <dbReference type="Proteomes" id="UP000248897"/>
    </source>
</evidence>
<sequence>MFERYSGTLWHGSHVAVAEALLEQGNDARFPGL</sequence>
<proteinExistence type="predicted"/>
<organism evidence="1 2">
    <name type="scientific">Serratia plymuthica</name>
    <dbReference type="NCBI Taxonomy" id="82996"/>
    <lineage>
        <taxon>Bacteria</taxon>
        <taxon>Pseudomonadati</taxon>
        <taxon>Pseudomonadota</taxon>
        <taxon>Gammaproteobacteria</taxon>
        <taxon>Enterobacterales</taxon>
        <taxon>Yersiniaceae</taxon>
        <taxon>Serratia</taxon>
    </lineage>
</organism>
<reference evidence="1 2" key="1">
    <citation type="submission" date="2018-06" db="EMBL/GenBank/DDBJ databases">
        <authorList>
            <consortium name="Pathogen Informatics"/>
            <person name="Doyle S."/>
        </authorList>
    </citation>
    <scope>NUCLEOTIDE SEQUENCE [LARGE SCALE GENOMIC DNA]</scope>
    <source>
        <strain evidence="1 2">NCTC12961</strain>
    </source>
</reference>
<dbReference type="EMBL" id="LS483469">
    <property type="protein sequence ID" value="SQI43260.1"/>
    <property type="molecule type" value="Genomic_DNA"/>
</dbReference>
<accession>A0A2X4VDC0</accession>
<dbReference type="AlphaFoldDB" id="A0A2X4VDC0"/>
<name>A0A2X4VDC0_SERPL</name>